<dbReference type="Gene3D" id="3.30.470.30">
    <property type="entry name" value="DNA ligase/mRNA capping enzyme"/>
    <property type="match status" value="1"/>
</dbReference>
<dbReference type="Pfam" id="PF04675">
    <property type="entry name" value="DNA_ligase_A_N"/>
    <property type="match status" value="1"/>
</dbReference>
<dbReference type="AlphaFoldDB" id="A0AAJ8KGA2"/>
<accession>A0AAJ8KGA2</accession>
<dbReference type="KEGG" id="kbi:30212389"/>
<evidence type="ECO:0000256" key="1">
    <source>
        <dbReference type="ARBA" id="ARBA00007572"/>
    </source>
</evidence>
<dbReference type="GeneID" id="30212389"/>
<dbReference type="Proteomes" id="UP000092730">
    <property type="component" value="Chromosome 8"/>
</dbReference>
<dbReference type="PANTHER" id="PTHR45674:SF12">
    <property type="entry name" value="ATP DEPENDENT DNA LIGASE DOMAIN-CONTAINING PROTEIN"/>
    <property type="match status" value="1"/>
</dbReference>
<dbReference type="Gene3D" id="2.40.50.140">
    <property type="entry name" value="Nucleic acid-binding proteins"/>
    <property type="match status" value="1"/>
</dbReference>
<dbReference type="GO" id="GO:0006310">
    <property type="term" value="P:DNA recombination"/>
    <property type="evidence" value="ECO:0007669"/>
    <property type="project" value="InterPro"/>
</dbReference>
<gene>
    <name evidence="7" type="ORF">I302_108852</name>
</gene>
<dbReference type="GO" id="GO:0005524">
    <property type="term" value="F:ATP binding"/>
    <property type="evidence" value="ECO:0007669"/>
    <property type="project" value="UniProtKB-KW"/>
</dbReference>
<dbReference type="InterPro" id="IPR050191">
    <property type="entry name" value="ATP-dep_DNA_ligase"/>
</dbReference>
<dbReference type="EMBL" id="CP144548">
    <property type="protein sequence ID" value="WVW86797.1"/>
    <property type="molecule type" value="Genomic_DNA"/>
</dbReference>
<reference evidence="7" key="1">
    <citation type="submission" date="2013-07" db="EMBL/GenBank/DDBJ databases">
        <authorList>
            <consortium name="The Broad Institute Genome Sequencing Platform"/>
            <person name="Cuomo C."/>
            <person name="Litvintseva A."/>
            <person name="Chen Y."/>
            <person name="Heitman J."/>
            <person name="Sun S."/>
            <person name="Springer D."/>
            <person name="Dromer F."/>
            <person name="Young S.K."/>
            <person name="Zeng Q."/>
            <person name="Gargeya S."/>
            <person name="Fitzgerald M."/>
            <person name="Abouelleil A."/>
            <person name="Alvarado L."/>
            <person name="Berlin A.M."/>
            <person name="Chapman S.B."/>
            <person name="Dewar J."/>
            <person name="Goldberg J."/>
            <person name="Griggs A."/>
            <person name="Gujja S."/>
            <person name="Hansen M."/>
            <person name="Howarth C."/>
            <person name="Imamovic A."/>
            <person name="Larimer J."/>
            <person name="McCowan C."/>
            <person name="Murphy C."/>
            <person name="Pearson M."/>
            <person name="Priest M."/>
            <person name="Roberts A."/>
            <person name="Saif S."/>
            <person name="Shea T."/>
            <person name="Sykes S."/>
            <person name="Wortman J."/>
            <person name="Nusbaum C."/>
            <person name="Birren B."/>
        </authorList>
    </citation>
    <scope>NUCLEOTIDE SEQUENCE</scope>
    <source>
        <strain evidence="7">CBS 10118</strain>
    </source>
</reference>
<dbReference type="SUPFAM" id="SSF56091">
    <property type="entry name" value="DNA ligase/mRNA capping enzyme, catalytic domain"/>
    <property type="match status" value="1"/>
</dbReference>
<dbReference type="GO" id="GO:1903461">
    <property type="term" value="P:Okazaki fragment processing involved in mitotic DNA replication"/>
    <property type="evidence" value="ECO:0007669"/>
    <property type="project" value="TreeGrafter"/>
</dbReference>
<dbReference type="InterPro" id="IPR012340">
    <property type="entry name" value="NA-bd_OB-fold"/>
</dbReference>
<dbReference type="Pfam" id="PF01068">
    <property type="entry name" value="DNA_ligase_A_M"/>
    <property type="match status" value="1"/>
</dbReference>
<dbReference type="GO" id="GO:0005634">
    <property type="term" value="C:nucleus"/>
    <property type="evidence" value="ECO:0007669"/>
    <property type="project" value="TreeGrafter"/>
</dbReference>
<name>A0AAJ8KGA2_9TREE</name>
<evidence type="ECO:0000313" key="8">
    <source>
        <dbReference type="Proteomes" id="UP000092730"/>
    </source>
</evidence>
<proteinExistence type="inferred from homology"/>
<dbReference type="InterPro" id="IPR012310">
    <property type="entry name" value="DNA_ligase_ATP-dep_cent"/>
</dbReference>
<keyword evidence="4" id="KW-0067">ATP-binding</keyword>
<feature type="region of interest" description="Disordered" evidence="5">
    <location>
        <begin position="829"/>
        <end position="859"/>
    </location>
</feature>
<dbReference type="PROSITE" id="PS50160">
    <property type="entry name" value="DNA_LIGASE_A3"/>
    <property type="match status" value="1"/>
</dbReference>
<dbReference type="GO" id="GO:0003910">
    <property type="term" value="F:DNA ligase (ATP) activity"/>
    <property type="evidence" value="ECO:0007669"/>
    <property type="project" value="InterPro"/>
</dbReference>
<dbReference type="PANTHER" id="PTHR45674">
    <property type="entry name" value="DNA LIGASE 1/3 FAMILY MEMBER"/>
    <property type="match status" value="1"/>
</dbReference>
<dbReference type="Gene3D" id="1.10.3260.10">
    <property type="entry name" value="DNA ligase, ATP-dependent, N-terminal domain"/>
    <property type="match status" value="1"/>
</dbReference>
<keyword evidence="8" id="KW-1185">Reference proteome</keyword>
<dbReference type="RefSeq" id="XP_065726813.1">
    <property type="nucleotide sequence ID" value="XM_065870741.1"/>
</dbReference>
<evidence type="ECO:0000256" key="3">
    <source>
        <dbReference type="ARBA" id="ARBA00022741"/>
    </source>
</evidence>
<evidence type="ECO:0000313" key="7">
    <source>
        <dbReference type="EMBL" id="WVW86797.1"/>
    </source>
</evidence>
<feature type="domain" description="ATP-dependent DNA ligase family profile" evidence="6">
    <location>
        <begin position="434"/>
        <end position="580"/>
    </location>
</feature>
<evidence type="ECO:0000256" key="2">
    <source>
        <dbReference type="ARBA" id="ARBA00022598"/>
    </source>
</evidence>
<keyword evidence="3" id="KW-0547">Nucleotide-binding</keyword>
<evidence type="ECO:0000256" key="5">
    <source>
        <dbReference type="SAM" id="MobiDB-lite"/>
    </source>
</evidence>
<protein>
    <recommendedName>
        <fullName evidence="6">ATP-dependent DNA ligase family profile domain-containing protein</fullName>
    </recommendedName>
</protein>
<dbReference type="InterPro" id="IPR012308">
    <property type="entry name" value="DNA_ligase_ATP-dep_N"/>
</dbReference>
<evidence type="ECO:0000259" key="6">
    <source>
        <dbReference type="PROSITE" id="PS50160"/>
    </source>
</evidence>
<dbReference type="GO" id="GO:0005739">
    <property type="term" value="C:mitochondrion"/>
    <property type="evidence" value="ECO:0007669"/>
    <property type="project" value="TreeGrafter"/>
</dbReference>
<keyword evidence="2" id="KW-0436">Ligase</keyword>
<comment type="similarity">
    <text evidence="1">Belongs to the ATP-dependent DNA ligase family.</text>
</comment>
<reference evidence="7" key="2">
    <citation type="submission" date="2024-02" db="EMBL/GenBank/DDBJ databases">
        <title>Comparative genomics of Cryptococcus and Kwoniella reveals pathogenesis evolution and contrasting modes of karyotype evolution via chromosome fusion or intercentromeric recombination.</title>
        <authorList>
            <person name="Coelho M.A."/>
            <person name="David-Palma M."/>
            <person name="Shea T."/>
            <person name="Bowers K."/>
            <person name="McGinley-Smith S."/>
            <person name="Mohammad A.W."/>
            <person name="Gnirke A."/>
            <person name="Yurkov A.M."/>
            <person name="Nowrousian M."/>
            <person name="Sun S."/>
            <person name="Cuomo C.A."/>
            <person name="Heitman J."/>
        </authorList>
    </citation>
    <scope>NUCLEOTIDE SEQUENCE</scope>
    <source>
        <strain evidence="7">CBS 10118</strain>
    </source>
</reference>
<dbReference type="GO" id="GO:0003677">
    <property type="term" value="F:DNA binding"/>
    <property type="evidence" value="ECO:0007669"/>
    <property type="project" value="InterPro"/>
</dbReference>
<dbReference type="InterPro" id="IPR036599">
    <property type="entry name" value="DNA_ligase_N_sf"/>
</dbReference>
<evidence type="ECO:0000256" key="4">
    <source>
        <dbReference type="ARBA" id="ARBA00022840"/>
    </source>
</evidence>
<organism evidence="7 8">
    <name type="scientific">Kwoniella bestiolae CBS 10118</name>
    <dbReference type="NCBI Taxonomy" id="1296100"/>
    <lineage>
        <taxon>Eukaryota</taxon>
        <taxon>Fungi</taxon>
        <taxon>Dikarya</taxon>
        <taxon>Basidiomycota</taxon>
        <taxon>Agaricomycotina</taxon>
        <taxon>Tremellomycetes</taxon>
        <taxon>Tremellales</taxon>
        <taxon>Cryptococcaceae</taxon>
        <taxon>Kwoniella</taxon>
    </lineage>
</organism>
<dbReference type="GO" id="GO:0006281">
    <property type="term" value="P:DNA repair"/>
    <property type="evidence" value="ECO:0007669"/>
    <property type="project" value="InterPro"/>
</dbReference>
<sequence length="947" mass="107357">MDIPFESFVKLIYHLGNPPKSSQSGTKPSKALSPTKIFQSWLNHQPKPFPQGSGKHLFRLLFPHEGSRRRYGLRENKLALELERLLGLRGLSKWDKVCWDNGESGTGCLGREIEILMRDRSICEPKSSISLREIDSLFDELASSSTFSQLSQQPITSRSRSPQEILSILYRESNLTPYGISVLTQIILRDLRPLLTPLPKLPIRNPTTMLRMKSNTGPEQLSLREALCTWDKRVWGFYNGGMGNLDRCFDKLDMLDEGDGKLVVAGPVVGINVKIPKCRKGRSISDALSEFTENGNAPPAEEIWAETKYDGYRMQIHVDCLDGELKIKVFSKSTRDSTEDRLNTHSIILASLNLPIPPHLPIHPSLLKRLSILPEVQRRKGVTSIILEAEVVPYNESSREGGRCPGIEEFWWLGNAGVTASAMPFDKIHHTSFGQKQDRHLCLIFFDILYLDGQSLLHRRYEDRRALLEQVIRPIQGFAQLAERTRIPLGINRQFALRALEEAFQRSNERREEGLVLKASNSTYANMKWQWVKLKKDYIPNLGDCIDLVLLGAGWDIDRARELRVDTSVFTTFYLGVCTNPTRISSHKELPHFEVLFRVSYGPDRTQLEYYNECLRHGRWGSKPFDKDDPFKRRLIGLSWTYTLQKGMIPPSVMFERPLCAEVMGAGFQKLPGSDYYELRWPRLQKIFEPSERQWVDALSSQDFIRSAHQSLGYHIPSINSPYSPPSGEDSIRALWRSHSTINLIDVPRLVSPSSPRSPRRVKSEPNLTFLMRDTMPSPGLGGRAIEIGRKLMAVMSGREDLLEVDEPLIPSFLRPPTTSLQPVNHLAEQEKSVQVNRPEAQDEISKPTTPPPKNTISFGPPLVLATPRKSPSIKPTPHISPVKRLISSIDWSSIDIHDRSIPAKKHKIGMNREGGEKARRKVGGGMRALSLRSRLKLAARRVKVAS</sequence>